<protein>
    <submittedName>
        <fullName evidence="2">Uncharacterized protein</fullName>
    </submittedName>
</protein>
<evidence type="ECO:0000313" key="2">
    <source>
        <dbReference type="EMBL" id="KIY68132.1"/>
    </source>
</evidence>
<feature type="region of interest" description="Disordered" evidence="1">
    <location>
        <begin position="57"/>
        <end position="119"/>
    </location>
</feature>
<keyword evidence="3" id="KW-1185">Reference proteome</keyword>
<proteinExistence type="predicted"/>
<dbReference type="EMBL" id="KN880509">
    <property type="protein sequence ID" value="KIY68132.1"/>
    <property type="molecule type" value="Genomic_DNA"/>
</dbReference>
<reference evidence="2 3" key="1">
    <citation type="journal article" date="2015" name="Fungal Genet. Biol.">
        <title>Evolution of novel wood decay mechanisms in Agaricales revealed by the genome sequences of Fistulina hepatica and Cylindrobasidium torrendii.</title>
        <authorList>
            <person name="Floudas D."/>
            <person name="Held B.W."/>
            <person name="Riley R."/>
            <person name="Nagy L.G."/>
            <person name="Koehler G."/>
            <person name="Ransdell A.S."/>
            <person name="Younus H."/>
            <person name="Chow J."/>
            <person name="Chiniquy J."/>
            <person name="Lipzen A."/>
            <person name="Tritt A."/>
            <person name="Sun H."/>
            <person name="Haridas S."/>
            <person name="LaButti K."/>
            <person name="Ohm R.A."/>
            <person name="Kues U."/>
            <person name="Blanchette R.A."/>
            <person name="Grigoriev I.V."/>
            <person name="Minto R.E."/>
            <person name="Hibbett D.S."/>
        </authorList>
    </citation>
    <scope>NUCLEOTIDE SEQUENCE [LARGE SCALE GENOMIC DNA]</scope>
    <source>
        <strain evidence="2 3">FP15055 ss-10</strain>
    </source>
</reference>
<feature type="compositionally biased region" description="Basic and acidic residues" evidence="1">
    <location>
        <begin position="57"/>
        <end position="81"/>
    </location>
</feature>
<feature type="compositionally biased region" description="Basic residues" evidence="1">
    <location>
        <begin position="105"/>
        <end position="119"/>
    </location>
</feature>
<dbReference type="Proteomes" id="UP000054007">
    <property type="component" value="Unassembled WGS sequence"/>
</dbReference>
<organism evidence="2 3">
    <name type="scientific">Cylindrobasidium torrendii FP15055 ss-10</name>
    <dbReference type="NCBI Taxonomy" id="1314674"/>
    <lineage>
        <taxon>Eukaryota</taxon>
        <taxon>Fungi</taxon>
        <taxon>Dikarya</taxon>
        <taxon>Basidiomycota</taxon>
        <taxon>Agaricomycotina</taxon>
        <taxon>Agaricomycetes</taxon>
        <taxon>Agaricomycetidae</taxon>
        <taxon>Agaricales</taxon>
        <taxon>Marasmiineae</taxon>
        <taxon>Physalacriaceae</taxon>
        <taxon>Cylindrobasidium</taxon>
    </lineage>
</organism>
<evidence type="ECO:0000313" key="3">
    <source>
        <dbReference type="Proteomes" id="UP000054007"/>
    </source>
</evidence>
<evidence type="ECO:0000256" key="1">
    <source>
        <dbReference type="SAM" id="MobiDB-lite"/>
    </source>
</evidence>
<name>A0A0D7BC61_9AGAR</name>
<dbReference type="AlphaFoldDB" id="A0A0D7BC61"/>
<sequence length="257" mass="29338">MSRVPQYATITKIATTRALEATLIEKFMAGNIPPELEEIAKDAPELYHLLKERVNDVKTREAIRRKTPETDKEKENAKETEENKDDDEPLISESNSQVKPPSSPRKLRKTTGKPTKTKKVTRVVKKVNDPARKKIDESLRKLPDPVGNNDFVTLPAALKWLRDEPFVLATKVRKDKFKEVAIHCKECGTAVWNGKDEGRLKGVGRTQDELREDIRGAQEDAQWWFEGLTEHSECFNLVYPKLKKECQELDTSLSLTS</sequence>
<gene>
    <name evidence="2" type="ORF">CYLTODRAFT_410614</name>
</gene>
<accession>A0A0D7BC61</accession>